<gene>
    <name evidence="2" type="ORF">VFH_I347800</name>
</gene>
<dbReference type="Proteomes" id="UP001157006">
    <property type="component" value="Chromosome 1L"/>
</dbReference>
<reference evidence="2 3" key="1">
    <citation type="submission" date="2023-01" db="EMBL/GenBank/DDBJ databases">
        <authorList>
            <person name="Kreplak J."/>
        </authorList>
    </citation>
    <scope>NUCLEOTIDE SEQUENCE [LARGE SCALE GENOMIC DNA]</scope>
</reference>
<feature type="compositionally biased region" description="Basic and acidic residues" evidence="1">
    <location>
        <begin position="108"/>
        <end position="118"/>
    </location>
</feature>
<dbReference type="AlphaFoldDB" id="A0AAV0YTA1"/>
<keyword evidence="3" id="KW-1185">Reference proteome</keyword>
<sequence length="118" mass="13236">MHNIQFSSSITKLLFGRVSVLHKNPKRLDCDRFCYMEPFKGQCADAEQKVKPGIVTVSTKRSGYDSTLKDSSSIKVEAVSDASNTDGKLPNSENAKRPALKRLKRGPSRYEESKSKKR</sequence>
<evidence type="ECO:0000313" key="3">
    <source>
        <dbReference type="Proteomes" id="UP001157006"/>
    </source>
</evidence>
<protein>
    <submittedName>
        <fullName evidence="2">Uncharacterized protein</fullName>
    </submittedName>
</protein>
<proteinExistence type="predicted"/>
<accession>A0AAV0YTA1</accession>
<evidence type="ECO:0000313" key="2">
    <source>
        <dbReference type="EMBL" id="CAI8588443.1"/>
    </source>
</evidence>
<evidence type="ECO:0000256" key="1">
    <source>
        <dbReference type="SAM" id="MobiDB-lite"/>
    </source>
</evidence>
<dbReference type="EMBL" id="OX451736">
    <property type="protein sequence ID" value="CAI8588443.1"/>
    <property type="molecule type" value="Genomic_DNA"/>
</dbReference>
<name>A0AAV0YTA1_VICFA</name>
<feature type="compositionally biased region" description="Basic residues" evidence="1">
    <location>
        <begin position="98"/>
        <end position="107"/>
    </location>
</feature>
<organism evidence="2 3">
    <name type="scientific">Vicia faba</name>
    <name type="common">Broad bean</name>
    <name type="synonym">Faba vulgaris</name>
    <dbReference type="NCBI Taxonomy" id="3906"/>
    <lineage>
        <taxon>Eukaryota</taxon>
        <taxon>Viridiplantae</taxon>
        <taxon>Streptophyta</taxon>
        <taxon>Embryophyta</taxon>
        <taxon>Tracheophyta</taxon>
        <taxon>Spermatophyta</taxon>
        <taxon>Magnoliopsida</taxon>
        <taxon>eudicotyledons</taxon>
        <taxon>Gunneridae</taxon>
        <taxon>Pentapetalae</taxon>
        <taxon>rosids</taxon>
        <taxon>fabids</taxon>
        <taxon>Fabales</taxon>
        <taxon>Fabaceae</taxon>
        <taxon>Papilionoideae</taxon>
        <taxon>50 kb inversion clade</taxon>
        <taxon>NPAAA clade</taxon>
        <taxon>Hologalegina</taxon>
        <taxon>IRL clade</taxon>
        <taxon>Fabeae</taxon>
        <taxon>Vicia</taxon>
    </lineage>
</organism>
<feature type="region of interest" description="Disordered" evidence="1">
    <location>
        <begin position="79"/>
        <end position="118"/>
    </location>
</feature>